<evidence type="ECO:0000256" key="4">
    <source>
        <dbReference type="ARBA" id="ARBA00022824"/>
    </source>
</evidence>
<protein>
    <submittedName>
        <fullName evidence="10">Autophagy protein apg6-like protein</fullName>
    </submittedName>
</protein>
<feature type="region of interest" description="Disordered" evidence="8">
    <location>
        <begin position="641"/>
        <end position="687"/>
    </location>
</feature>
<feature type="region of interest" description="Disordered" evidence="8">
    <location>
        <begin position="1425"/>
        <end position="1462"/>
    </location>
</feature>
<name>A0A9D4P087_DERFA</name>
<reference evidence="10" key="1">
    <citation type="submission" date="2020-06" db="EMBL/GenBank/DDBJ databases">
        <authorList>
            <person name="Ji K."/>
            <person name="Li J."/>
        </authorList>
    </citation>
    <scope>NUCLEOTIDE SEQUENCE</scope>
    <source>
        <strain evidence="10">JKM2019</strain>
        <tissue evidence="10">Whole body</tissue>
    </source>
</reference>
<evidence type="ECO:0000256" key="6">
    <source>
        <dbReference type="ARBA" id="ARBA00023180"/>
    </source>
</evidence>
<feature type="region of interest" description="Disordered" evidence="8">
    <location>
        <begin position="275"/>
        <end position="329"/>
    </location>
</feature>
<dbReference type="PANTHER" id="PTHR23158">
    <property type="entry name" value="MELANOMA INHIBITORY ACTIVITY-RELATED"/>
    <property type="match status" value="1"/>
</dbReference>
<evidence type="ECO:0000259" key="9">
    <source>
        <dbReference type="Pfam" id="PF07653"/>
    </source>
</evidence>
<dbReference type="InterPro" id="IPR036028">
    <property type="entry name" value="SH3-like_dom_sf"/>
</dbReference>
<reference evidence="10" key="2">
    <citation type="journal article" date="2021" name="World Allergy Organ. J.">
        <title>Chromosome-level assembly of Dermatophagoides farinae genome and transcriptome reveals two novel allergens Der f 37 and Der f 39.</title>
        <authorList>
            <person name="Chen J."/>
            <person name="Cai Z."/>
            <person name="Fan D."/>
            <person name="Hu J."/>
            <person name="Hou Y."/>
            <person name="He Y."/>
            <person name="Zhang Z."/>
            <person name="Zhao Z."/>
            <person name="Gao P."/>
            <person name="Hu W."/>
            <person name="Sun J."/>
            <person name="Li J."/>
            <person name="Ji K."/>
        </authorList>
    </citation>
    <scope>NUCLEOTIDE SEQUENCE</scope>
    <source>
        <strain evidence="10">JKM2019</strain>
    </source>
</reference>
<feature type="compositionally biased region" description="Polar residues" evidence="8">
    <location>
        <begin position="1437"/>
        <end position="1462"/>
    </location>
</feature>
<evidence type="ECO:0000256" key="3">
    <source>
        <dbReference type="ARBA" id="ARBA00022729"/>
    </source>
</evidence>
<dbReference type="Pfam" id="PF07653">
    <property type="entry name" value="SH3_2"/>
    <property type="match status" value="1"/>
</dbReference>
<dbReference type="InterPro" id="IPR051500">
    <property type="entry name" value="cTAGE_MIA/OTOR"/>
</dbReference>
<organism evidence="10">
    <name type="scientific">Dermatophagoides farinae</name>
    <name type="common">American house dust mite</name>
    <dbReference type="NCBI Taxonomy" id="6954"/>
    <lineage>
        <taxon>Eukaryota</taxon>
        <taxon>Metazoa</taxon>
        <taxon>Ecdysozoa</taxon>
        <taxon>Arthropoda</taxon>
        <taxon>Chelicerata</taxon>
        <taxon>Arachnida</taxon>
        <taxon>Acari</taxon>
        <taxon>Acariformes</taxon>
        <taxon>Sarcoptiformes</taxon>
        <taxon>Astigmata</taxon>
        <taxon>Psoroptidia</taxon>
        <taxon>Analgoidea</taxon>
        <taxon>Pyroglyphidae</taxon>
        <taxon>Dermatophagoidinae</taxon>
        <taxon>Dermatophagoides</taxon>
    </lineage>
</organism>
<dbReference type="Proteomes" id="UP000828236">
    <property type="component" value="Unassembled WGS sequence"/>
</dbReference>
<feature type="compositionally biased region" description="Polar residues" evidence="8">
    <location>
        <begin position="1603"/>
        <end position="1620"/>
    </location>
</feature>
<accession>A0A9D4P087</accession>
<feature type="compositionally biased region" description="Polar residues" evidence="8">
    <location>
        <begin position="1520"/>
        <end position="1556"/>
    </location>
</feature>
<keyword evidence="5 7" id="KW-0175">Coiled coil</keyword>
<feature type="coiled-coil region" evidence="7">
    <location>
        <begin position="848"/>
        <end position="1032"/>
    </location>
</feature>
<feature type="compositionally biased region" description="Polar residues" evidence="8">
    <location>
        <begin position="642"/>
        <end position="687"/>
    </location>
</feature>
<feature type="region of interest" description="Disordered" evidence="8">
    <location>
        <begin position="401"/>
        <end position="507"/>
    </location>
</feature>
<evidence type="ECO:0000256" key="1">
    <source>
        <dbReference type="ARBA" id="ARBA00004389"/>
    </source>
</evidence>
<evidence type="ECO:0000256" key="5">
    <source>
        <dbReference type="ARBA" id="ARBA00023054"/>
    </source>
</evidence>
<dbReference type="InterPro" id="IPR001452">
    <property type="entry name" value="SH3_domain"/>
</dbReference>
<keyword evidence="3" id="KW-0732">Signal</keyword>
<gene>
    <name evidence="10" type="ORF">HUG17_4657</name>
</gene>
<feature type="compositionally biased region" description="Basic and acidic residues" evidence="8">
    <location>
        <begin position="299"/>
        <end position="309"/>
    </location>
</feature>
<dbReference type="GO" id="GO:0006888">
    <property type="term" value="P:endoplasmic reticulum to Golgi vesicle-mediated transport"/>
    <property type="evidence" value="ECO:0007669"/>
    <property type="project" value="TreeGrafter"/>
</dbReference>
<sequence>MVNMKHLLLFLRRHFKLSSYLILIFAFWLTNLTEAKSKLSNYQSILCADNHCKEPIADGITTIRYPSPDRNLLSFKKDLNVKIFGKTDDKIYYFAEVNKKRGFVPAKLIKEINIHYEENKLSGVKFDFDEYEKSINSIAATGVHDNNNGRINDSVILSSSNVHQVPNDSIQQQSNTATPFVYSPKVTVIDGTTIDEELLGGITATPSPTFVQSSVTKTATIEANFTNVDELDKETVVDQNESELNKEHGSLLKQLGKPIVQDTTADTIDDVTVVGEDSSENTDTEPLDQTENVINTNDDVVKEEKEKSNNNDNVNSIKTNDDSTTHQQQNNITLTEENLEVEENPVENIESETTKVETSKQETDVPSKMDESSIITDQIINNQTKTDDVLKQVDAENIMIETPNENLLKQEEEKVNPSEQEGDLKDDKISDDDKVAADSTNNLISESIEPQKQTVEPASKLPVGVDSDHQQNNIESQQENIRTKRDSSDLEQQSKPLEGVEENNNPKITNVHQSSISFQSSIVSNDSANDNNVDSISPHLPSSSQPLAADIPHNLHQQVHVPAHHHHNQQTNTENPNVSNQAPSPPNADFSKTNDDQLIEQNVKPTIDSLPDNTQQVNTHLHPKLLQRPHVESADDLKSAVNVDQNNPPSSQQHHSDNQKQMQEPSSIDYSTNSNAHSDYHQSQSSNFHAEGSVLNSKHKPFVENRNIPQAPPVDNSVVSQSVLVNPVVHSEQYQQPVNNNIFKRKLLAERVGFVSVIMEIIPDEVELFFESFNISLHAIIFTSIVGFFWCLMKVLIFFVSSSKKVRELQDTICQTQRKLYYFEAEKDKIKEEYVVCRDESSSFKDNLHRIEKRKYLLEQENEKLKTEIMNLKKDNSSLKIQAESNPIMSSKLDQVLAEVDRFKQENHELCSKIVELETQIDTHLLTIKQQERTARSDKEEIDNLNDQLVTLNEEIEKLNETIKELEQQFTIVQSENTNLKESQHKLNEEIKDMKDELLSCEEKVKNFENECKSLEKQRKTANEKVDSFLQELEIKNSEIISMQTLLNKLNKNMTKNKEHDRQRRSTDLNGDLAIGSVNGDDGVDQNVVNNNTNEQTSGGEDAICLQDVVQLQLRLTQMEVEKEQLRQKFEALQKQMKDINDEIESTREINQQLKQNAENALQEKFKAVTELEVLSKYYKEKELEYAKDIGVHKVKQEQQSEDVESLSSKLAVTEEENTILKDRLKSIKKELEETERRYKTQLNQLEKHSHENWIAARAAERKFEETKAEASALRQTLSQSVKSPPPGDLSFGGYLDDTASSVSSLPEVLNSSLPVPPPPPPPFPFSSLFASNIHPPPQIQGVPLPTSANLFDLNEQHNVAANSNTYWSSQSAAPTAVTAQGPVVHQAQSSISSNTSNTFAFDPSKSMPLVASTDISMAYPQVNPMSHHHQQQPQQSTHYGSTSSISGHQQPPSNHNIQQQYNTENSYGGHYQQQHSFHSSQLDLTRNTYSPAMSQRSTHTPLTTANMNSINYDMQRATPASQCNVSQPNPYGSPLQQHQPNPNPFSVNYSTTGYTQQQQPPPPTHDVYSNSHHHHHHHGQQLYNTGQQPQQQQQQQQPVIDPNNQHSYSSSTIGATYTNQPPISSQSRPQSVHNQMV</sequence>
<dbReference type="GO" id="GO:0070971">
    <property type="term" value="C:endoplasmic reticulum exit site"/>
    <property type="evidence" value="ECO:0007669"/>
    <property type="project" value="TreeGrafter"/>
</dbReference>
<dbReference type="OrthoDB" id="6022771at2759"/>
<evidence type="ECO:0000256" key="2">
    <source>
        <dbReference type="ARBA" id="ARBA00022443"/>
    </source>
</evidence>
<keyword evidence="6" id="KW-0325">Glycoprotein</keyword>
<feature type="compositionally biased region" description="Polar residues" evidence="8">
    <location>
        <begin position="440"/>
        <end position="456"/>
    </location>
</feature>
<feature type="compositionally biased region" description="Low complexity" evidence="8">
    <location>
        <begin position="523"/>
        <end position="537"/>
    </location>
</feature>
<comment type="caution">
    <text evidence="10">The sequence shown here is derived from an EMBL/GenBank/DDBJ whole genome shotgun (WGS) entry which is preliminary data.</text>
</comment>
<feature type="region of interest" description="Disordered" evidence="8">
    <location>
        <begin position="1520"/>
        <end position="1638"/>
    </location>
</feature>
<dbReference type="EMBL" id="SDOV01000004">
    <property type="protein sequence ID" value="KAH7641612.1"/>
    <property type="molecule type" value="Genomic_DNA"/>
</dbReference>
<feature type="compositionally biased region" description="Basic and acidic residues" evidence="8">
    <location>
        <begin position="408"/>
        <end position="436"/>
    </location>
</feature>
<keyword evidence="4" id="KW-0256">Endoplasmic reticulum</keyword>
<dbReference type="PANTHER" id="PTHR23158:SF33">
    <property type="entry name" value="TRANSPORT AND GOLGI ORGANIZATION PROTEIN 1"/>
    <property type="match status" value="1"/>
</dbReference>
<feature type="compositionally biased region" description="Polar residues" evidence="8">
    <location>
        <begin position="1274"/>
        <end position="1283"/>
    </location>
</feature>
<feature type="compositionally biased region" description="Low complexity" evidence="8">
    <location>
        <begin position="470"/>
        <end position="480"/>
    </location>
</feature>
<feature type="region of interest" description="Disordered" evidence="8">
    <location>
        <begin position="562"/>
        <end position="593"/>
    </location>
</feature>
<proteinExistence type="predicted"/>
<feature type="region of interest" description="Disordered" evidence="8">
    <location>
        <begin position="341"/>
        <end position="370"/>
    </location>
</feature>
<feature type="region of interest" description="Disordered" evidence="8">
    <location>
        <begin position="523"/>
        <end position="548"/>
    </location>
</feature>
<feature type="region of interest" description="Disordered" evidence="8">
    <location>
        <begin position="1267"/>
        <end position="1296"/>
    </location>
</feature>
<dbReference type="Gene3D" id="2.30.30.40">
    <property type="entry name" value="SH3 Domains"/>
    <property type="match status" value="1"/>
</dbReference>
<evidence type="ECO:0000256" key="8">
    <source>
        <dbReference type="SAM" id="MobiDB-lite"/>
    </source>
</evidence>
<dbReference type="GO" id="GO:0005789">
    <property type="term" value="C:endoplasmic reticulum membrane"/>
    <property type="evidence" value="ECO:0007669"/>
    <property type="project" value="UniProtKB-SubCell"/>
</dbReference>
<dbReference type="Gene3D" id="6.10.250.3110">
    <property type="match status" value="1"/>
</dbReference>
<dbReference type="GO" id="GO:0035459">
    <property type="term" value="P:vesicle cargo loading"/>
    <property type="evidence" value="ECO:0007669"/>
    <property type="project" value="TreeGrafter"/>
</dbReference>
<feature type="compositionally biased region" description="Low complexity" evidence="8">
    <location>
        <begin position="1621"/>
        <end position="1632"/>
    </location>
</feature>
<dbReference type="SUPFAM" id="SSF50044">
    <property type="entry name" value="SH3-domain"/>
    <property type="match status" value="1"/>
</dbReference>
<feature type="compositionally biased region" description="Acidic residues" evidence="8">
    <location>
        <begin position="277"/>
        <end position="288"/>
    </location>
</feature>
<comment type="subcellular location">
    <subcellularLocation>
        <location evidence="1">Endoplasmic reticulum membrane</location>
        <topology evidence="1">Single-pass membrane protein</topology>
    </subcellularLocation>
</comment>
<keyword evidence="2" id="KW-0728">SH3 domain</keyword>
<feature type="compositionally biased region" description="Low complexity" evidence="8">
    <location>
        <begin position="1588"/>
        <end position="1599"/>
    </location>
</feature>
<evidence type="ECO:0000313" key="10">
    <source>
        <dbReference type="EMBL" id="KAH7641612.1"/>
    </source>
</evidence>
<dbReference type="SUPFAM" id="SSF57997">
    <property type="entry name" value="Tropomyosin"/>
    <property type="match status" value="1"/>
</dbReference>
<evidence type="ECO:0000256" key="7">
    <source>
        <dbReference type="SAM" id="Coils"/>
    </source>
</evidence>
<feature type="compositionally biased region" description="Basic and acidic residues" evidence="8">
    <location>
        <begin position="352"/>
        <end position="370"/>
    </location>
</feature>
<feature type="domain" description="SH3" evidence="9">
    <location>
        <begin position="66"/>
        <end position="112"/>
    </location>
</feature>
<dbReference type="GO" id="GO:0009306">
    <property type="term" value="P:protein secretion"/>
    <property type="evidence" value="ECO:0007669"/>
    <property type="project" value="TreeGrafter"/>
</dbReference>